<keyword evidence="1" id="KW-0812">Transmembrane</keyword>
<organism evidence="2 3">
    <name type="scientific">Microcosmobacter mediterraneus</name>
    <dbReference type="NCBI Taxonomy" id="3075607"/>
    <lineage>
        <taxon>Bacteria</taxon>
        <taxon>Pseudomonadati</taxon>
        <taxon>Bacteroidota</taxon>
        <taxon>Flavobacteriia</taxon>
        <taxon>Flavobacteriales</taxon>
        <taxon>Flavobacteriaceae</taxon>
        <taxon>Microcosmobacter</taxon>
    </lineage>
</organism>
<accession>A0ABU2YGJ8</accession>
<evidence type="ECO:0000256" key="1">
    <source>
        <dbReference type="SAM" id="Phobius"/>
    </source>
</evidence>
<dbReference type="RefSeq" id="WP_311426073.1">
    <property type="nucleotide sequence ID" value="NZ_JAVRIA010000001.1"/>
</dbReference>
<keyword evidence="3" id="KW-1185">Reference proteome</keyword>
<dbReference type="Proteomes" id="UP001259492">
    <property type="component" value="Unassembled WGS sequence"/>
</dbReference>
<name>A0ABU2YGJ8_9FLAO</name>
<keyword evidence="1" id="KW-1133">Transmembrane helix</keyword>
<evidence type="ECO:0000313" key="3">
    <source>
        <dbReference type="Proteomes" id="UP001259492"/>
    </source>
</evidence>
<evidence type="ECO:0000313" key="2">
    <source>
        <dbReference type="EMBL" id="MDT0557302.1"/>
    </source>
</evidence>
<proteinExistence type="predicted"/>
<dbReference type="EMBL" id="JAVRIA010000001">
    <property type="protein sequence ID" value="MDT0557302.1"/>
    <property type="molecule type" value="Genomic_DNA"/>
</dbReference>
<sequence>MKTQNNIQDEIDEVLNLSNLVAKVKAPPFFKDRTMQSLFSENTIEHSSFFWFTPKFQMATLLVFIFLNVAAFIQYNTTNYNEQLDSFAERYGIYDTETLIQLN</sequence>
<reference evidence="2 3" key="1">
    <citation type="submission" date="2023-09" db="EMBL/GenBank/DDBJ databases">
        <authorList>
            <person name="Rey-Velasco X."/>
        </authorList>
    </citation>
    <scope>NUCLEOTIDE SEQUENCE [LARGE SCALE GENOMIC DNA]</scope>
    <source>
        <strain evidence="2 3">W332</strain>
    </source>
</reference>
<gene>
    <name evidence="2" type="ORF">RM697_01500</name>
</gene>
<comment type="caution">
    <text evidence="2">The sequence shown here is derived from an EMBL/GenBank/DDBJ whole genome shotgun (WGS) entry which is preliminary data.</text>
</comment>
<keyword evidence="1" id="KW-0472">Membrane</keyword>
<protein>
    <submittedName>
        <fullName evidence="2">Uncharacterized protein</fullName>
    </submittedName>
</protein>
<feature type="transmembrane region" description="Helical" evidence="1">
    <location>
        <begin position="56"/>
        <end position="75"/>
    </location>
</feature>